<dbReference type="Proteomes" id="UP000298860">
    <property type="component" value="Unassembled WGS sequence"/>
</dbReference>
<evidence type="ECO:0000313" key="3">
    <source>
        <dbReference type="Proteomes" id="UP000298860"/>
    </source>
</evidence>
<keyword evidence="3" id="KW-1185">Reference proteome</keyword>
<dbReference type="AlphaFoldDB" id="A0A4D4J686"/>
<reference evidence="3" key="1">
    <citation type="submission" date="2019-04" db="EMBL/GenBank/DDBJ databases">
        <title>Draft genome sequence of Pseudonocardiaceae bacterium SL3-2-4.</title>
        <authorList>
            <person name="Ningsih F."/>
            <person name="Yokota A."/>
            <person name="Sakai Y."/>
            <person name="Nanatani K."/>
            <person name="Yabe S."/>
            <person name="Oetari A."/>
            <person name="Sjamsuridzal W."/>
        </authorList>
    </citation>
    <scope>NUCLEOTIDE SEQUENCE [LARGE SCALE GENOMIC DNA]</scope>
    <source>
        <strain evidence="3">SL3-2-4</strain>
    </source>
</reference>
<evidence type="ECO:0000313" key="2">
    <source>
        <dbReference type="EMBL" id="GDY30099.1"/>
    </source>
</evidence>
<feature type="region of interest" description="Disordered" evidence="1">
    <location>
        <begin position="68"/>
        <end position="107"/>
    </location>
</feature>
<name>A0A4D4J686_9PSEU</name>
<proteinExistence type="predicted"/>
<dbReference type="RefSeq" id="WP_307722907.1">
    <property type="nucleotide sequence ID" value="NZ_BJFL01000006.1"/>
</dbReference>
<dbReference type="EMBL" id="BJFL01000006">
    <property type="protein sequence ID" value="GDY30099.1"/>
    <property type="molecule type" value="Genomic_DNA"/>
</dbReference>
<gene>
    <name evidence="2" type="ORF">GTS_17320</name>
</gene>
<sequence>MFVAEVPQDREPRMQVALKVVDADAFRPAPAVEVVTPFEDTHYGTREMTVGADADERDHRVHRPVAEGIPRPVGFQGEDGVLPGHPVHRGLLPRPDDRCLGLMRSTP</sequence>
<protein>
    <submittedName>
        <fullName evidence="2">Uncharacterized protein</fullName>
    </submittedName>
</protein>
<evidence type="ECO:0000256" key="1">
    <source>
        <dbReference type="SAM" id="MobiDB-lite"/>
    </source>
</evidence>
<comment type="caution">
    <text evidence="2">The sequence shown here is derived from an EMBL/GenBank/DDBJ whole genome shotgun (WGS) entry which is preliminary data.</text>
</comment>
<accession>A0A4D4J686</accession>
<organism evidence="2 3">
    <name type="scientific">Gandjariella thermophila</name>
    <dbReference type="NCBI Taxonomy" id="1931992"/>
    <lineage>
        <taxon>Bacteria</taxon>
        <taxon>Bacillati</taxon>
        <taxon>Actinomycetota</taxon>
        <taxon>Actinomycetes</taxon>
        <taxon>Pseudonocardiales</taxon>
        <taxon>Pseudonocardiaceae</taxon>
        <taxon>Gandjariella</taxon>
    </lineage>
</organism>